<dbReference type="InterPro" id="IPR003672">
    <property type="entry name" value="CobN/Mg_chltase"/>
</dbReference>
<dbReference type="EMBL" id="CP017675">
    <property type="protein sequence ID" value="APB35283.1"/>
    <property type="molecule type" value="Genomic_DNA"/>
</dbReference>
<keyword evidence="2" id="KW-0436">Ligase</keyword>
<dbReference type="GO" id="GO:0009236">
    <property type="term" value="P:cobalamin biosynthetic process"/>
    <property type="evidence" value="ECO:0007669"/>
    <property type="project" value="InterPro"/>
</dbReference>
<accession>A0A1J0AHB1</accession>
<dbReference type="Proteomes" id="UP000180235">
    <property type="component" value="Chromosome"/>
</dbReference>
<dbReference type="GO" id="GO:0051116">
    <property type="term" value="F:cobaltochelatase activity"/>
    <property type="evidence" value="ECO:0007669"/>
    <property type="project" value="UniProtKB-EC"/>
</dbReference>
<dbReference type="AlphaFoldDB" id="A0A1J0AHB1"/>
<dbReference type="Pfam" id="PF02514">
    <property type="entry name" value="CobN-Mg_chel"/>
    <property type="match status" value="1"/>
</dbReference>
<gene>
    <name evidence="2" type="primary">cobN-2</name>
    <name evidence="2" type="ORF">GlitD10_2938</name>
</gene>
<dbReference type="STRING" id="1188229.GlitD10_2938"/>
<feature type="domain" description="CobN/magnesium chelatase" evidence="1">
    <location>
        <begin position="133"/>
        <end position="722"/>
    </location>
</feature>
<dbReference type="PANTHER" id="PTHR44119:SF4">
    <property type="entry name" value="AEROBIC COBALTOCHELATASE SUBUNIT COBN"/>
    <property type="match status" value="1"/>
</dbReference>
<dbReference type="RefSeq" id="WP_071455596.1">
    <property type="nucleotide sequence ID" value="NZ_CP017675.1"/>
</dbReference>
<sequence>MHRIPTQPGGWSPSPGDIQQTPAPIVLLTAAATDIQTLAQAVAHLPPHFPALRVCNWLNLSTPYAIDTYIDQTLSQAQIIVLRLLGGVDYWAYGVERLRELNAQRWILPGDDQEDLSLFEQSNVPLQAVQYLHKYLRYGGVDNYRHALEFIAAYGLGWPGTPAPPQAVPEWGQYAWGGQSLATAPGVGILFYRAHCLAGNTAVIDQLCQQLQARNLQPFPYYIHTLTNPQTRSAVQNFYQEHPIELLGVTTGFSVAQWRSEIPELALWQNLDVPVCQIIFSTDARETWSTGMRGLSPKDLGMQVALPEVDGRIITRAISFKASTPIHPDLETPIDHYQPDAERVDFMADLVHAWVRLRTTPIAERKIAIILANYPTDNGRIANGVGLDTPASCVQVWQALFQAGYRVPPPLENGDELIQILTRFRTNDPESQSRAFCESVSLQKYHQWLKTVPQYEAIVNRWGLPDRIAEQGLIPIYGQCWGNLLIGIQPSRGYDHDPSLNYHSPDLEPTHHYLAFYYWLRYEFQAHAVIHLGKHGTLEWLPGKSVALSCDCYPEIALGTLPNFYPFIVNDPGEGTQAKRRAQAVIIDHLTPPLTRAELYGSLLELETLVDEYYQAQALDPERLPWISQRLQRLIHTHHLEPELKLNHKSGEIPEIIPVLDTYLCELKESQIRGGLHILGTCPEGELLRDLLIAISRYPGANRLGLTQAIAQDWGWDFDPLDLSASETS</sequence>
<dbReference type="CDD" id="cd10150">
    <property type="entry name" value="CobN_like"/>
    <property type="match status" value="1"/>
</dbReference>
<dbReference type="NCBIfam" id="TIGR02257">
    <property type="entry name" value="cobalto_cobN"/>
    <property type="match status" value="1"/>
</dbReference>
<keyword evidence="3" id="KW-1185">Reference proteome</keyword>
<proteinExistence type="predicted"/>
<evidence type="ECO:0000313" key="3">
    <source>
        <dbReference type="Proteomes" id="UP000180235"/>
    </source>
</evidence>
<dbReference type="EC" id="6.6.1.2" evidence="2"/>
<protein>
    <submittedName>
        <fullName evidence="2">Cobaltochelatase, CobN subunit</fullName>
        <ecNumber evidence="2">6.6.1.2</ecNumber>
    </submittedName>
</protein>
<organism evidence="2 3">
    <name type="scientific">Gloeomargarita lithophora Alchichica-D10</name>
    <dbReference type="NCBI Taxonomy" id="1188229"/>
    <lineage>
        <taxon>Bacteria</taxon>
        <taxon>Bacillati</taxon>
        <taxon>Cyanobacteriota</taxon>
        <taxon>Cyanophyceae</taxon>
        <taxon>Gloeomargaritales</taxon>
        <taxon>Gloeomargaritaceae</taxon>
        <taxon>Gloeomargarita</taxon>
    </lineage>
</organism>
<evidence type="ECO:0000259" key="1">
    <source>
        <dbReference type="Pfam" id="PF02514"/>
    </source>
</evidence>
<reference evidence="2 3" key="1">
    <citation type="submission" date="2016-10" db="EMBL/GenBank/DDBJ databases">
        <title>Description of Gloeomargarita lithophora gen. nov., sp. nov., a thylakoid-bearing basal-branching cyanobacterium with intracellular carbonates, and proposal for Gloeomargaritales ord. nov.</title>
        <authorList>
            <person name="Moreira D."/>
            <person name="Tavera R."/>
            <person name="Benzerara K."/>
            <person name="Skouri-Panet F."/>
            <person name="Couradeau E."/>
            <person name="Gerard E."/>
            <person name="Loussert C."/>
            <person name="Novelo E."/>
            <person name="Zivanovic Y."/>
            <person name="Lopez-Garcia P."/>
        </authorList>
    </citation>
    <scope>NUCLEOTIDE SEQUENCE [LARGE SCALE GENOMIC DNA]</scope>
    <source>
        <strain evidence="2 3">D10</strain>
    </source>
</reference>
<dbReference type="InterPro" id="IPR011953">
    <property type="entry name" value="Cobalto_CobN"/>
</dbReference>
<dbReference type="KEGG" id="glt:GlitD10_2938"/>
<dbReference type="OrthoDB" id="9757976at2"/>
<evidence type="ECO:0000313" key="2">
    <source>
        <dbReference type="EMBL" id="APB35283.1"/>
    </source>
</evidence>
<dbReference type="PANTHER" id="PTHR44119">
    <property type="entry name" value="MAGNESIUM-CHELATASE SUBUNIT CHLH, CHLOROPLASTIC"/>
    <property type="match status" value="1"/>
</dbReference>
<name>A0A1J0AHB1_9CYAN</name>